<feature type="region of interest" description="Disordered" evidence="1">
    <location>
        <begin position="321"/>
        <end position="340"/>
    </location>
</feature>
<name>A0AA89BPX6_PINIB</name>
<dbReference type="Gene3D" id="4.10.280.10">
    <property type="entry name" value="Helix-loop-helix DNA-binding domain"/>
    <property type="match status" value="1"/>
</dbReference>
<dbReference type="InterPro" id="IPR011598">
    <property type="entry name" value="bHLH_dom"/>
</dbReference>
<feature type="region of interest" description="Disordered" evidence="1">
    <location>
        <begin position="1"/>
        <end position="64"/>
    </location>
</feature>
<protein>
    <recommendedName>
        <fullName evidence="2">BHLH domain-containing protein</fullName>
    </recommendedName>
</protein>
<feature type="region of interest" description="Disordered" evidence="1">
    <location>
        <begin position="988"/>
        <end position="1031"/>
    </location>
</feature>
<feature type="compositionally biased region" description="Polar residues" evidence="1">
    <location>
        <begin position="357"/>
        <end position="388"/>
    </location>
</feature>
<feature type="compositionally biased region" description="Basic and acidic residues" evidence="1">
    <location>
        <begin position="43"/>
        <end position="54"/>
    </location>
</feature>
<dbReference type="PROSITE" id="PS50888">
    <property type="entry name" value="BHLH"/>
    <property type="match status" value="1"/>
</dbReference>
<dbReference type="EMBL" id="VSWD01000014">
    <property type="protein sequence ID" value="KAK3083194.1"/>
    <property type="molecule type" value="Genomic_DNA"/>
</dbReference>
<evidence type="ECO:0000256" key="1">
    <source>
        <dbReference type="SAM" id="MobiDB-lite"/>
    </source>
</evidence>
<evidence type="ECO:0000313" key="3">
    <source>
        <dbReference type="EMBL" id="KAK3083194.1"/>
    </source>
</evidence>
<sequence>MRSPTDIQRGQAVGALSSLKRFGQGPSWSPVATGKGRAKGGGRGREEIVQEKKKSVSSSTEKKRKDKIRYWINKIGEQLPPVENPDKDRVGRSTLEIVEKAWSYIVQLKEAADPTCRDKIRNTYLDEIKKLKNDLEYWKQQAYKLHQKLETAENPPTSAVNQPQNTIPQSTTSTTEKLTNTTEGTNDNSTSVKDSEKSKSKTKRRNTISLQLENLKKQQQENANSMNSMQQQQQGNQELLAPGMMNNFPTMMDGGATANQQQVFNQQQMLMNSMIFGGGSGGVMVPNSNGGMVLTNTALGSHGNNTGMVVNGSVGGGSGISLQGNQIQGQSSEAKGQSAAEAGAGLLQLAMQDAGITPSSQSAPSEDQNVTNVSSVSMATGSNSDTQPSALHTLASIASNTQSLSNASQVPASQVQVNSLVTQGGSSAPTATTQSINSSAPIMATGQGQGGINATMSNNGTMMNMSFMNGQQMQPGNMMPGGQNPGFNPMAATQQIMFVNDQGVPCVANIPMGIDPASLGIPNNAKQVMGIDKSGNVIVQNLQKDQGQINQMNEQAILANTLAQQQMNLALQGQMPGQFQGQNNVAIGNPAALVQPSMNNQLQLNQQMMQPMGGQLASGQLTQTNQGLILPASQTGNLLTVNSVPTQQSQLPQALLLPNGQIIPVVSNPNLVAGQQGQMASMMPPNPQQITGGNIQQRLPLPAGMVQGDPNNQVIMTSSGQIQIGQPQMSLPAGGVVNVSSAPPSSQGQGLLMTTSSVVPVSPSSSSTTASQSIALHTSTAGINATSSSVVISGTSAPVLQGSKVQGQDGNSNSGPIFSSVTSSDASVIPIVPTSQMMTVTSNGDPSGANGAPIAVLNPQLQSQLSGQLSGSTAPILLTMNCNGQATSILVDPTTMHVLGTVQTQQPAAGQNSTPATSTSSTPPSKKGKKNPQRAICPKPQGNKAIGGAIPTSGATLLPAGLLVPTSAPTQGMWLTKEGEQPMDIVIPSQSTTTAPTKKAGNKSRSKSGKQKGNTENQGTTGAGSTQENAGASETDILAKAAESIFSSEISPGNFYNPANEDNPLQIDTSVGEGEKIILDLDHRLKISKATNRSPKNYARLPKKVTLRKTCQSCLP</sequence>
<feature type="region of interest" description="Disordered" evidence="1">
    <location>
        <begin position="904"/>
        <end position="950"/>
    </location>
</feature>
<feature type="compositionally biased region" description="Polar residues" evidence="1">
    <location>
        <begin position="154"/>
        <end position="169"/>
    </location>
</feature>
<evidence type="ECO:0000259" key="2">
    <source>
        <dbReference type="PROSITE" id="PS50888"/>
    </source>
</evidence>
<feature type="region of interest" description="Disordered" evidence="1">
    <location>
        <begin position="356"/>
        <end position="388"/>
    </location>
</feature>
<evidence type="ECO:0000313" key="4">
    <source>
        <dbReference type="Proteomes" id="UP001186944"/>
    </source>
</evidence>
<comment type="caution">
    <text evidence="3">The sequence shown here is derived from an EMBL/GenBank/DDBJ whole genome shotgun (WGS) entry which is preliminary data.</text>
</comment>
<feature type="compositionally biased region" description="Low complexity" evidence="1">
    <location>
        <begin position="170"/>
        <end position="186"/>
    </location>
</feature>
<feature type="region of interest" description="Disordered" evidence="1">
    <location>
        <begin position="151"/>
        <end position="210"/>
    </location>
</feature>
<keyword evidence="4" id="KW-1185">Reference proteome</keyword>
<feature type="compositionally biased region" description="Low complexity" evidence="1">
    <location>
        <begin position="913"/>
        <end position="925"/>
    </location>
</feature>
<dbReference type="GO" id="GO:0046983">
    <property type="term" value="F:protein dimerization activity"/>
    <property type="evidence" value="ECO:0007669"/>
    <property type="project" value="InterPro"/>
</dbReference>
<feature type="domain" description="BHLH" evidence="2">
    <location>
        <begin position="52"/>
        <end position="108"/>
    </location>
</feature>
<feature type="compositionally biased region" description="Basic residues" evidence="1">
    <location>
        <begin position="1000"/>
        <end position="1010"/>
    </location>
</feature>
<accession>A0AA89BPX6</accession>
<dbReference type="SUPFAM" id="SSF47459">
    <property type="entry name" value="HLH, helix-loop-helix DNA-binding domain"/>
    <property type="match status" value="1"/>
</dbReference>
<dbReference type="InterPro" id="IPR036638">
    <property type="entry name" value="HLH_DNA-bd_sf"/>
</dbReference>
<dbReference type="Proteomes" id="UP001186944">
    <property type="component" value="Unassembled WGS sequence"/>
</dbReference>
<gene>
    <name evidence="3" type="ORF">FSP39_016472</name>
</gene>
<feature type="compositionally biased region" description="Polar residues" evidence="1">
    <location>
        <begin position="1011"/>
        <end position="1031"/>
    </location>
</feature>
<dbReference type="AlphaFoldDB" id="A0AA89BPX6"/>
<reference evidence="3" key="1">
    <citation type="submission" date="2019-08" db="EMBL/GenBank/DDBJ databases">
        <title>The improved chromosome-level genome for the pearl oyster Pinctada fucata martensii using PacBio sequencing and Hi-C.</title>
        <authorList>
            <person name="Zheng Z."/>
        </authorList>
    </citation>
    <scope>NUCLEOTIDE SEQUENCE</scope>
    <source>
        <strain evidence="3">ZZ-2019</strain>
        <tissue evidence="3">Adductor muscle</tissue>
    </source>
</reference>
<organism evidence="3 4">
    <name type="scientific">Pinctada imbricata</name>
    <name type="common">Atlantic pearl-oyster</name>
    <name type="synonym">Pinctada martensii</name>
    <dbReference type="NCBI Taxonomy" id="66713"/>
    <lineage>
        <taxon>Eukaryota</taxon>
        <taxon>Metazoa</taxon>
        <taxon>Spiralia</taxon>
        <taxon>Lophotrochozoa</taxon>
        <taxon>Mollusca</taxon>
        <taxon>Bivalvia</taxon>
        <taxon>Autobranchia</taxon>
        <taxon>Pteriomorphia</taxon>
        <taxon>Pterioida</taxon>
        <taxon>Pterioidea</taxon>
        <taxon>Pteriidae</taxon>
        <taxon>Pinctada</taxon>
    </lineage>
</organism>
<proteinExistence type="predicted"/>